<dbReference type="Proteomes" id="UP001589865">
    <property type="component" value="Unassembled WGS sequence"/>
</dbReference>
<comment type="caution">
    <text evidence="4">The sequence shown here is derived from an EMBL/GenBank/DDBJ whole genome shotgun (WGS) entry which is preliminary data.</text>
</comment>
<evidence type="ECO:0000313" key="4">
    <source>
        <dbReference type="EMBL" id="MFC0409600.1"/>
    </source>
</evidence>
<name>A0ABV6JW69_9PROT</name>
<accession>A0ABV6JW69</accession>
<evidence type="ECO:0000259" key="2">
    <source>
        <dbReference type="Pfam" id="PF01408"/>
    </source>
</evidence>
<gene>
    <name evidence="4" type="ORF">ACFFGY_15210</name>
</gene>
<feature type="domain" description="Gfo/Idh/MocA-like oxidoreductase N-terminal" evidence="2">
    <location>
        <begin position="11"/>
        <end position="128"/>
    </location>
</feature>
<dbReference type="InterPro" id="IPR050463">
    <property type="entry name" value="Gfo/Idh/MocA_oxidrdct_glycsds"/>
</dbReference>
<dbReference type="RefSeq" id="WP_377045350.1">
    <property type="nucleotide sequence ID" value="NZ_JBHLUN010000010.1"/>
</dbReference>
<dbReference type="InterPro" id="IPR055170">
    <property type="entry name" value="GFO_IDH_MocA-like_dom"/>
</dbReference>
<organism evidence="4 5">
    <name type="scientific">Roseomonas elaeocarpi</name>
    <dbReference type="NCBI Taxonomy" id="907779"/>
    <lineage>
        <taxon>Bacteria</taxon>
        <taxon>Pseudomonadati</taxon>
        <taxon>Pseudomonadota</taxon>
        <taxon>Alphaproteobacteria</taxon>
        <taxon>Acetobacterales</taxon>
        <taxon>Roseomonadaceae</taxon>
        <taxon>Roseomonas</taxon>
    </lineage>
</organism>
<evidence type="ECO:0000313" key="5">
    <source>
        <dbReference type="Proteomes" id="UP001589865"/>
    </source>
</evidence>
<dbReference type="InterPro" id="IPR036291">
    <property type="entry name" value="NAD(P)-bd_dom_sf"/>
</dbReference>
<evidence type="ECO:0000256" key="1">
    <source>
        <dbReference type="ARBA" id="ARBA00023002"/>
    </source>
</evidence>
<keyword evidence="1" id="KW-0560">Oxidoreductase</keyword>
<sequence>MAEENRAMGGFRFGVIGINHNHIYGQVRAMLRAGGEPVGFFAPEDDLAAEFSKAFPQIPRVDDRQRILEDRSIALVVSSIVPGDRAALGIEVMRHGKDFLVDKPGMLTLSELAEVRKVQAETGRIFSILYSEHFETRSTVKAGELVRAGAIGQVVNTVGLGPHRIRKPDRPDWFFRTDRNGGPLADIASHQCEQFLFFADTLEVEVLSATVGNRANPDLPDFQDFGDLHLRAPGVTGYIRVDWYTPDGLPTWGDGRLTILGTEGYIELRKYVDIDGHPGTDHLLLVDRKGVHRIDCSGVELPFGHQLAADIRDRTETAMTQAHCFKAMELALAAQEMAERNARVSR</sequence>
<dbReference type="Gene3D" id="3.30.360.10">
    <property type="entry name" value="Dihydrodipicolinate Reductase, domain 2"/>
    <property type="match status" value="1"/>
</dbReference>
<evidence type="ECO:0000259" key="3">
    <source>
        <dbReference type="Pfam" id="PF22725"/>
    </source>
</evidence>
<dbReference type="PANTHER" id="PTHR43818:SF11">
    <property type="entry name" value="BCDNA.GH03377"/>
    <property type="match status" value="1"/>
</dbReference>
<dbReference type="Pfam" id="PF22725">
    <property type="entry name" value="GFO_IDH_MocA_C3"/>
    <property type="match status" value="1"/>
</dbReference>
<dbReference type="Gene3D" id="3.40.50.720">
    <property type="entry name" value="NAD(P)-binding Rossmann-like Domain"/>
    <property type="match status" value="1"/>
</dbReference>
<dbReference type="Pfam" id="PF01408">
    <property type="entry name" value="GFO_IDH_MocA"/>
    <property type="match status" value="1"/>
</dbReference>
<feature type="domain" description="GFO/IDH/MocA-like oxidoreductase" evidence="3">
    <location>
        <begin position="141"/>
        <end position="267"/>
    </location>
</feature>
<reference evidence="4 5" key="1">
    <citation type="submission" date="2024-09" db="EMBL/GenBank/DDBJ databases">
        <authorList>
            <person name="Sun Q."/>
            <person name="Mori K."/>
        </authorList>
    </citation>
    <scope>NUCLEOTIDE SEQUENCE [LARGE SCALE GENOMIC DNA]</scope>
    <source>
        <strain evidence="4 5">TBRC 5777</strain>
    </source>
</reference>
<dbReference type="InterPro" id="IPR000683">
    <property type="entry name" value="Gfo/Idh/MocA-like_OxRdtase_N"/>
</dbReference>
<protein>
    <submittedName>
        <fullName evidence="4">Gfo/Idh/MocA family protein</fullName>
    </submittedName>
</protein>
<dbReference type="SUPFAM" id="SSF55347">
    <property type="entry name" value="Glyceraldehyde-3-phosphate dehydrogenase-like, C-terminal domain"/>
    <property type="match status" value="1"/>
</dbReference>
<dbReference type="PANTHER" id="PTHR43818">
    <property type="entry name" value="BCDNA.GH03377"/>
    <property type="match status" value="1"/>
</dbReference>
<dbReference type="EMBL" id="JBHLUN010000010">
    <property type="protein sequence ID" value="MFC0409600.1"/>
    <property type="molecule type" value="Genomic_DNA"/>
</dbReference>
<dbReference type="SUPFAM" id="SSF51735">
    <property type="entry name" value="NAD(P)-binding Rossmann-fold domains"/>
    <property type="match status" value="1"/>
</dbReference>
<proteinExistence type="predicted"/>
<keyword evidence="5" id="KW-1185">Reference proteome</keyword>